<feature type="transmembrane region" description="Helical" evidence="5">
    <location>
        <begin position="134"/>
        <end position="156"/>
    </location>
</feature>
<evidence type="ECO:0000256" key="1">
    <source>
        <dbReference type="ARBA" id="ARBA00004651"/>
    </source>
</evidence>
<evidence type="ECO:0000256" key="4">
    <source>
        <dbReference type="ARBA" id="ARBA00023136"/>
    </source>
</evidence>
<organism evidence="7 8">
    <name type="scientific">Aquipuribacter nitratireducens</name>
    <dbReference type="NCBI Taxonomy" id="650104"/>
    <lineage>
        <taxon>Bacteria</taxon>
        <taxon>Bacillati</taxon>
        <taxon>Actinomycetota</taxon>
        <taxon>Actinomycetes</taxon>
        <taxon>Micrococcales</taxon>
        <taxon>Intrasporangiaceae</taxon>
        <taxon>Aquipuribacter</taxon>
    </lineage>
</organism>
<dbReference type="CDD" id="cd17321">
    <property type="entry name" value="MFS_MMR_MDR_like"/>
    <property type="match status" value="1"/>
</dbReference>
<comment type="subcellular location">
    <subcellularLocation>
        <location evidence="1">Cell membrane</location>
        <topology evidence="1">Multi-pass membrane protein</topology>
    </subcellularLocation>
</comment>
<dbReference type="EMBL" id="JBHSLD010000007">
    <property type="protein sequence ID" value="MFC5381069.1"/>
    <property type="molecule type" value="Genomic_DNA"/>
</dbReference>
<dbReference type="Proteomes" id="UP001596122">
    <property type="component" value="Unassembled WGS sequence"/>
</dbReference>
<proteinExistence type="predicted"/>
<dbReference type="Gene3D" id="1.20.1250.20">
    <property type="entry name" value="MFS general substrate transporter like domains"/>
    <property type="match status" value="1"/>
</dbReference>
<dbReference type="PROSITE" id="PS00217">
    <property type="entry name" value="SUGAR_TRANSPORT_2"/>
    <property type="match status" value="1"/>
</dbReference>
<evidence type="ECO:0000313" key="8">
    <source>
        <dbReference type="Proteomes" id="UP001596122"/>
    </source>
</evidence>
<evidence type="ECO:0000256" key="2">
    <source>
        <dbReference type="ARBA" id="ARBA00022692"/>
    </source>
</evidence>
<dbReference type="InterPro" id="IPR036259">
    <property type="entry name" value="MFS_trans_sf"/>
</dbReference>
<feature type="transmembrane region" description="Helical" evidence="5">
    <location>
        <begin position="201"/>
        <end position="223"/>
    </location>
</feature>
<dbReference type="InterPro" id="IPR011701">
    <property type="entry name" value="MFS"/>
</dbReference>
<feature type="transmembrane region" description="Helical" evidence="5">
    <location>
        <begin position="307"/>
        <end position="327"/>
    </location>
</feature>
<keyword evidence="4 5" id="KW-0472">Membrane</keyword>
<sequence>MTPDPGRWRALAVTLAAGFMVLLDVTIVAVALPSLQSDLDATAPEVQWVVSGYTLTFALTLVVGGRLGDAWGRRRMFVAALAGFVACSTLAGLAPSIEWLVAARLLQGVAGGALTPQNTGLIQQLFDRAERGRAFGLFGGTVGLATALGPVIGGGILSVATGEDGWRWIFWVNVPVGLVALLLALRLVPRDRGGGDLRLDPVGTLLLGAATLAVLLPLVTAEAGGLRRLWWLFPLALALGAAFVQWEQRVVRVGGAPLLDPRLARRTPGYAAGVGLISVYFAGFSGVFLVLAIFFQTGLGLSPLESGLAVTPFSVGSAVMAVVAGRLVGRFGRLLTVVGLLGVVAGFAATAGLLVLAPPEQAVWWAAPGLLLAGLGGGFVISPNTTMTLANVPVEAGGVASGTLQTGQRVGGAIGTALLPGLFYVVWGGPDGGSEPTRAVAAALGGAVVVVCCALVVAVVDRRADLRRRSAEEHEEPATAGAR</sequence>
<dbReference type="SUPFAM" id="SSF103473">
    <property type="entry name" value="MFS general substrate transporter"/>
    <property type="match status" value="1"/>
</dbReference>
<accession>A0ABW0GMF5</accession>
<dbReference type="PRINTS" id="PR01036">
    <property type="entry name" value="TCRTETB"/>
</dbReference>
<protein>
    <submittedName>
        <fullName evidence="7">MFS transporter</fullName>
    </submittedName>
</protein>
<keyword evidence="2 5" id="KW-0812">Transmembrane</keyword>
<dbReference type="Pfam" id="PF07690">
    <property type="entry name" value="MFS_1"/>
    <property type="match status" value="1"/>
</dbReference>
<evidence type="ECO:0000313" key="7">
    <source>
        <dbReference type="EMBL" id="MFC5381069.1"/>
    </source>
</evidence>
<feature type="transmembrane region" description="Helical" evidence="5">
    <location>
        <begin position="12"/>
        <end position="34"/>
    </location>
</feature>
<comment type="caution">
    <text evidence="7">The sequence shown here is derived from an EMBL/GenBank/DDBJ whole genome shotgun (WGS) entry which is preliminary data.</text>
</comment>
<dbReference type="Gene3D" id="1.20.1720.10">
    <property type="entry name" value="Multidrug resistance protein D"/>
    <property type="match status" value="1"/>
</dbReference>
<dbReference type="PROSITE" id="PS50850">
    <property type="entry name" value="MFS"/>
    <property type="match status" value="1"/>
</dbReference>
<feature type="transmembrane region" description="Helical" evidence="5">
    <location>
        <begin position="334"/>
        <end position="356"/>
    </location>
</feature>
<feature type="transmembrane region" description="Helical" evidence="5">
    <location>
        <begin position="46"/>
        <end position="64"/>
    </location>
</feature>
<dbReference type="InterPro" id="IPR005829">
    <property type="entry name" value="Sugar_transporter_CS"/>
</dbReference>
<gene>
    <name evidence="7" type="ORF">ACFPJ6_09715</name>
</gene>
<reference evidence="8" key="1">
    <citation type="journal article" date="2019" name="Int. J. Syst. Evol. Microbiol.">
        <title>The Global Catalogue of Microorganisms (GCM) 10K type strain sequencing project: providing services to taxonomists for standard genome sequencing and annotation.</title>
        <authorList>
            <consortium name="The Broad Institute Genomics Platform"/>
            <consortium name="The Broad Institute Genome Sequencing Center for Infectious Disease"/>
            <person name="Wu L."/>
            <person name="Ma J."/>
        </authorList>
    </citation>
    <scope>NUCLEOTIDE SEQUENCE [LARGE SCALE GENOMIC DNA]</scope>
    <source>
        <strain evidence="8">CCUG 43114</strain>
    </source>
</reference>
<name>A0ABW0GMF5_9MICO</name>
<evidence type="ECO:0000256" key="5">
    <source>
        <dbReference type="SAM" id="Phobius"/>
    </source>
</evidence>
<feature type="transmembrane region" description="Helical" evidence="5">
    <location>
        <begin position="168"/>
        <end position="189"/>
    </location>
</feature>
<dbReference type="PANTHER" id="PTHR42718:SF39">
    <property type="entry name" value="ACTINORHODIN TRANSPORTER-RELATED"/>
    <property type="match status" value="1"/>
</dbReference>
<dbReference type="InterPro" id="IPR020846">
    <property type="entry name" value="MFS_dom"/>
</dbReference>
<feature type="transmembrane region" description="Helical" evidence="5">
    <location>
        <begin position="229"/>
        <end position="246"/>
    </location>
</feature>
<evidence type="ECO:0000259" key="6">
    <source>
        <dbReference type="PROSITE" id="PS50850"/>
    </source>
</evidence>
<feature type="transmembrane region" description="Helical" evidence="5">
    <location>
        <begin position="410"/>
        <end position="427"/>
    </location>
</feature>
<keyword evidence="8" id="KW-1185">Reference proteome</keyword>
<feature type="domain" description="Major facilitator superfamily (MFS) profile" evidence="6">
    <location>
        <begin position="10"/>
        <end position="464"/>
    </location>
</feature>
<feature type="transmembrane region" description="Helical" evidence="5">
    <location>
        <begin position="267"/>
        <end position="295"/>
    </location>
</feature>
<evidence type="ECO:0000256" key="3">
    <source>
        <dbReference type="ARBA" id="ARBA00022989"/>
    </source>
</evidence>
<feature type="transmembrane region" description="Helical" evidence="5">
    <location>
        <begin position="439"/>
        <end position="460"/>
    </location>
</feature>
<keyword evidence="3 5" id="KW-1133">Transmembrane helix</keyword>
<feature type="transmembrane region" description="Helical" evidence="5">
    <location>
        <begin position="362"/>
        <end position="381"/>
    </location>
</feature>
<dbReference type="PANTHER" id="PTHR42718">
    <property type="entry name" value="MAJOR FACILITATOR SUPERFAMILY MULTIDRUG TRANSPORTER MFSC"/>
    <property type="match status" value="1"/>
</dbReference>
<dbReference type="RefSeq" id="WP_340271677.1">
    <property type="nucleotide sequence ID" value="NZ_JBBEOG010000014.1"/>
</dbReference>